<accession>A0AA41U6R2</accession>
<evidence type="ECO:0000256" key="19">
    <source>
        <dbReference type="PIRSR" id="PIRSR000007-51"/>
    </source>
</evidence>
<keyword evidence="5 17" id="KW-1003">Cell membrane</keyword>
<dbReference type="InterPro" id="IPR009152">
    <property type="entry name" value="bc1_cytC-su"/>
</dbReference>
<evidence type="ECO:0000256" key="10">
    <source>
        <dbReference type="ARBA" id="ARBA00022737"/>
    </source>
</evidence>
<sequence length="272" mass="28406">MKKLSARRRHPLAALVVLLFALAATGGLYAAFAPAKPAQAEGAATALSDIEEGKKLYLSGCSSCHGLNGQGSSDGPSLVGVGAAAVDFQVMTGRMPMQQQGPQAPRKPVVFTQEQSDQLGAFIASLGAGPAVPREEDYALEEGNNAMIAEGGELFRTNCSQCHNFAGEGGALPDGKFAPSLVDVDPKHIYEAMLTGPQNMPSFPDTIMPPEQKKAIVTYITGVTKDEPNPGGLGLGRLGPVSEGLFVWIFGLGFLIAAAIWIAARTPKARTK</sequence>
<keyword evidence="11 17" id="KW-1278">Translocase</keyword>
<evidence type="ECO:0000256" key="16">
    <source>
        <dbReference type="ARBA" id="ARBA00029351"/>
    </source>
</evidence>
<feature type="binding site" description="covalent" evidence="18">
    <location>
        <position position="159"/>
    </location>
    <ligand>
        <name>heme c</name>
        <dbReference type="ChEBI" id="CHEBI:61717"/>
        <label>2</label>
    </ligand>
</feature>
<dbReference type="PIRSF" id="PIRSF000007">
    <property type="entry name" value="Ubiq_cycred_cyc"/>
    <property type="match status" value="1"/>
</dbReference>
<feature type="binding site" description="covalent" evidence="18">
    <location>
        <position position="64"/>
    </location>
    <ligand>
        <name>heme c</name>
        <dbReference type="ChEBI" id="CHEBI:61717"/>
        <label>1</label>
    </ligand>
</feature>
<dbReference type="InterPro" id="IPR009056">
    <property type="entry name" value="Cyt_c-like_dom"/>
</dbReference>
<dbReference type="InterPro" id="IPR036909">
    <property type="entry name" value="Cyt_c-like_dom_sf"/>
</dbReference>
<dbReference type="EMBL" id="JAKFHA010000022">
    <property type="protein sequence ID" value="MCF2531224.1"/>
    <property type="molecule type" value="Genomic_DNA"/>
</dbReference>
<evidence type="ECO:0000256" key="13">
    <source>
        <dbReference type="ARBA" id="ARBA00022989"/>
    </source>
</evidence>
<evidence type="ECO:0000256" key="3">
    <source>
        <dbReference type="ARBA" id="ARBA00017819"/>
    </source>
</evidence>
<dbReference type="GO" id="GO:0008121">
    <property type="term" value="F:quinol-cytochrome-c reductase activity"/>
    <property type="evidence" value="ECO:0007669"/>
    <property type="project" value="UniProtKB-UniRule"/>
</dbReference>
<keyword evidence="13 17" id="KW-1133">Transmembrane helix</keyword>
<feature type="signal peptide" evidence="20">
    <location>
        <begin position="1"/>
        <end position="30"/>
    </location>
</feature>
<evidence type="ECO:0000256" key="6">
    <source>
        <dbReference type="ARBA" id="ARBA00022617"/>
    </source>
</evidence>
<feature type="transmembrane region" description="Helical" evidence="17">
    <location>
        <begin position="245"/>
        <end position="264"/>
    </location>
</feature>
<feature type="binding site" description="covalent" evidence="18">
    <location>
        <position position="61"/>
    </location>
    <ligand>
        <name>heme c</name>
        <dbReference type="ChEBI" id="CHEBI:61717"/>
        <label>1</label>
    </ligand>
</feature>
<dbReference type="AlphaFoldDB" id="A0AA41U6R2"/>
<evidence type="ECO:0000256" key="4">
    <source>
        <dbReference type="ARBA" id="ARBA00022448"/>
    </source>
</evidence>
<dbReference type="GO" id="GO:0020037">
    <property type="term" value="F:heme binding"/>
    <property type="evidence" value="ECO:0007669"/>
    <property type="project" value="UniProtKB-UniRule"/>
</dbReference>
<dbReference type="RefSeq" id="WP_235055890.1">
    <property type="nucleotide sequence ID" value="NZ_JAKFHA010000022.1"/>
</dbReference>
<evidence type="ECO:0000256" key="2">
    <source>
        <dbReference type="ARBA" id="ARBA00012951"/>
    </source>
</evidence>
<comment type="subunit">
    <text evidence="17">The cytochrome bc1 complex is composed of a cytochrome b (QcrB), the Rieske iron-sulfur protein (QcrA) and a diheme cytochrome c (QcrC) subunit.</text>
</comment>
<comment type="caution">
    <text evidence="22">The sequence shown here is derived from an EMBL/GenBank/DDBJ whole genome shotgun (WGS) entry which is preliminary data.</text>
</comment>
<keyword evidence="8 17" id="KW-0812">Transmembrane</keyword>
<dbReference type="EC" id="7.1.1.8" evidence="2 17"/>
<feature type="domain" description="Cytochrome c" evidence="21">
    <location>
        <begin position="48"/>
        <end position="127"/>
    </location>
</feature>
<protein>
    <recommendedName>
        <fullName evidence="3 17">Cytochrome bc1 complex cytochrome c subunit</fullName>
        <ecNumber evidence="2 17">7.1.1.8</ecNumber>
    </recommendedName>
</protein>
<keyword evidence="12 17" id="KW-0249">Electron transport</keyword>
<keyword evidence="7 17" id="KW-0679">Respiratory chain</keyword>
<evidence type="ECO:0000256" key="7">
    <source>
        <dbReference type="ARBA" id="ARBA00022660"/>
    </source>
</evidence>
<keyword evidence="20" id="KW-0732">Signal</keyword>
<feature type="domain" description="Cytochrome c" evidence="21">
    <location>
        <begin position="146"/>
        <end position="224"/>
    </location>
</feature>
<evidence type="ECO:0000313" key="22">
    <source>
        <dbReference type="EMBL" id="MCF2531224.1"/>
    </source>
</evidence>
<feature type="chain" id="PRO_5041291175" description="Cytochrome bc1 complex cytochrome c subunit" evidence="20">
    <location>
        <begin position="31"/>
        <end position="272"/>
    </location>
</feature>
<gene>
    <name evidence="22" type="ORF">LZ495_28950</name>
</gene>
<evidence type="ECO:0000256" key="5">
    <source>
        <dbReference type="ARBA" id="ARBA00022475"/>
    </source>
</evidence>
<dbReference type="PROSITE" id="PS51007">
    <property type="entry name" value="CYTC"/>
    <property type="match status" value="2"/>
</dbReference>
<evidence type="ECO:0000256" key="17">
    <source>
        <dbReference type="PIRNR" id="PIRNR000007"/>
    </source>
</evidence>
<keyword evidence="23" id="KW-1185">Reference proteome</keyword>
<comment type="PTM">
    <text evidence="18">Binds 2 heme c groups covalently per subunit.</text>
</comment>
<keyword evidence="15 17" id="KW-0472">Membrane</keyword>
<dbReference type="InterPro" id="IPR050597">
    <property type="entry name" value="Cytochrome_c_Oxidase_Subunit"/>
</dbReference>
<dbReference type="Pfam" id="PF00034">
    <property type="entry name" value="Cytochrom_C"/>
    <property type="match status" value="1"/>
</dbReference>
<feature type="binding site" description="axial binding residue" evidence="19">
    <location>
        <position position="65"/>
    </location>
    <ligand>
        <name>heme c</name>
        <dbReference type="ChEBI" id="CHEBI:61717"/>
        <label>1</label>
    </ligand>
    <ligandPart>
        <name>Fe</name>
        <dbReference type="ChEBI" id="CHEBI:18248"/>
    </ligandPart>
</feature>
<comment type="catalytic activity">
    <reaction evidence="16 17">
        <text>a quinol + 2 Fe(III)-[cytochrome c](out) = a quinone + 2 Fe(II)-[cytochrome c](out) + 2 H(+)(out)</text>
        <dbReference type="Rhea" id="RHEA:11484"/>
        <dbReference type="Rhea" id="RHEA-COMP:10350"/>
        <dbReference type="Rhea" id="RHEA-COMP:14399"/>
        <dbReference type="ChEBI" id="CHEBI:15378"/>
        <dbReference type="ChEBI" id="CHEBI:24646"/>
        <dbReference type="ChEBI" id="CHEBI:29033"/>
        <dbReference type="ChEBI" id="CHEBI:29034"/>
        <dbReference type="ChEBI" id="CHEBI:132124"/>
        <dbReference type="EC" id="7.1.1.8"/>
    </reaction>
</comment>
<reference evidence="22" key="1">
    <citation type="submission" date="2022-01" db="EMBL/GenBank/DDBJ databases">
        <title>Genome-Based Taxonomic Classification of the Phylum Actinobacteria.</title>
        <authorList>
            <person name="Gao Y."/>
        </authorList>
    </citation>
    <scope>NUCLEOTIDE SEQUENCE</scope>
    <source>
        <strain evidence="22">KLBMP 8922</strain>
    </source>
</reference>
<name>A0AA41U6R2_9ACTN</name>
<evidence type="ECO:0000256" key="18">
    <source>
        <dbReference type="PIRSR" id="PIRSR000007-50"/>
    </source>
</evidence>
<evidence type="ECO:0000313" key="23">
    <source>
        <dbReference type="Proteomes" id="UP001165378"/>
    </source>
</evidence>
<dbReference type="PANTHER" id="PTHR33751:SF13">
    <property type="entry name" value="CYTOCHROME BC1 COMPLEX CYTOCHROME C SUBUNIT"/>
    <property type="match status" value="1"/>
</dbReference>
<keyword evidence="10" id="KW-0677">Repeat</keyword>
<dbReference type="Pfam" id="PF13442">
    <property type="entry name" value="Cytochrome_CBB3"/>
    <property type="match status" value="1"/>
</dbReference>
<proteinExistence type="predicted"/>
<keyword evidence="9 17" id="KW-0479">Metal-binding</keyword>
<feature type="binding site" description="covalent" evidence="18">
    <location>
        <position position="162"/>
    </location>
    <ligand>
        <name>heme c</name>
        <dbReference type="ChEBI" id="CHEBI:61717"/>
        <label>2</label>
    </ligand>
</feature>
<evidence type="ECO:0000259" key="21">
    <source>
        <dbReference type="PROSITE" id="PS51007"/>
    </source>
</evidence>
<evidence type="ECO:0000256" key="9">
    <source>
        <dbReference type="ARBA" id="ARBA00022723"/>
    </source>
</evidence>
<evidence type="ECO:0000256" key="12">
    <source>
        <dbReference type="ARBA" id="ARBA00022982"/>
    </source>
</evidence>
<dbReference type="Gene3D" id="1.10.760.10">
    <property type="entry name" value="Cytochrome c-like domain"/>
    <property type="match status" value="2"/>
</dbReference>
<evidence type="ECO:0000256" key="14">
    <source>
        <dbReference type="ARBA" id="ARBA00023004"/>
    </source>
</evidence>
<dbReference type="GO" id="GO:0005506">
    <property type="term" value="F:iron ion binding"/>
    <property type="evidence" value="ECO:0007669"/>
    <property type="project" value="UniProtKB-UniRule"/>
</dbReference>
<keyword evidence="4 17" id="KW-0813">Transport</keyword>
<dbReference type="Proteomes" id="UP001165378">
    <property type="component" value="Unassembled WGS sequence"/>
</dbReference>
<comment type="subcellular location">
    <subcellularLocation>
        <location evidence="1 17">Cell membrane</location>
        <topology evidence="1 17">Multi-pass membrane protein</topology>
    </subcellularLocation>
</comment>
<feature type="binding site" description="axial binding residue" evidence="19">
    <location>
        <position position="163"/>
    </location>
    <ligand>
        <name>heme c</name>
        <dbReference type="ChEBI" id="CHEBI:61717"/>
        <label>2</label>
    </ligand>
    <ligandPart>
        <name>Fe</name>
        <dbReference type="ChEBI" id="CHEBI:18248"/>
    </ligandPart>
</feature>
<evidence type="ECO:0000256" key="1">
    <source>
        <dbReference type="ARBA" id="ARBA00004651"/>
    </source>
</evidence>
<keyword evidence="14 17" id="KW-0408">Iron</keyword>
<evidence type="ECO:0000256" key="11">
    <source>
        <dbReference type="ARBA" id="ARBA00022967"/>
    </source>
</evidence>
<organism evidence="22 23">
    <name type="scientific">Yinghuangia soli</name>
    <dbReference type="NCBI Taxonomy" id="2908204"/>
    <lineage>
        <taxon>Bacteria</taxon>
        <taxon>Bacillati</taxon>
        <taxon>Actinomycetota</taxon>
        <taxon>Actinomycetes</taxon>
        <taxon>Kitasatosporales</taxon>
        <taxon>Streptomycetaceae</taxon>
        <taxon>Yinghuangia</taxon>
    </lineage>
</organism>
<keyword evidence="6 17" id="KW-0349">Heme</keyword>
<comment type="caution">
    <text evidence="17">Lacks conserved residue(s) required for the propagation of feature annotation.</text>
</comment>
<evidence type="ECO:0000256" key="8">
    <source>
        <dbReference type="ARBA" id="ARBA00022692"/>
    </source>
</evidence>
<dbReference type="PANTHER" id="PTHR33751">
    <property type="entry name" value="CBB3-TYPE CYTOCHROME C OXIDASE SUBUNIT FIXP"/>
    <property type="match status" value="1"/>
</dbReference>
<evidence type="ECO:0000256" key="15">
    <source>
        <dbReference type="ARBA" id="ARBA00023136"/>
    </source>
</evidence>
<evidence type="ECO:0000256" key="20">
    <source>
        <dbReference type="SAM" id="SignalP"/>
    </source>
</evidence>
<dbReference type="SUPFAM" id="SSF46626">
    <property type="entry name" value="Cytochrome c"/>
    <property type="match status" value="2"/>
</dbReference>
<dbReference type="GO" id="GO:0005886">
    <property type="term" value="C:plasma membrane"/>
    <property type="evidence" value="ECO:0007669"/>
    <property type="project" value="UniProtKB-SubCell"/>
</dbReference>